<proteinExistence type="predicted"/>
<dbReference type="STRING" id="1121331.SAMN02745248_00578"/>
<accession>A0A1M6L0T6</accession>
<dbReference type="Proteomes" id="UP000183952">
    <property type="component" value="Unassembled WGS sequence"/>
</dbReference>
<sequence>MYRIRMVVKYTNSTQEQVLKMPCDLFQANFKYAFIEDKMSTEEGREYLKKAERLKVTELDYKKIRKIKGYKAE</sequence>
<dbReference type="EMBL" id="FRAD01000005">
    <property type="protein sequence ID" value="SHJ64749.1"/>
    <property type="molecule type" value="Genomic_DNA"/>
</dbReference>
<evidence type="ECO:0000313" key="1">
    <source>
        <dbReference type="EMBL" id="SHJ64749.1"/>
    </source>
</evidence>
<name>A0A1M6L0T6_9CLOT</name>
<dbReference type="OrthoDB" id="2056368at2"/>
<dbReference type="RefSeq" id="WP_072902129.1">
    <property type="nucleotide sequence ID" value="NZ_FRAD01000005.1"/>
</dbReference>
<reference evidence="1 2" key="1">
    <citation type="submission" date="2016-11" db="EMBL/GenBank/DDBJ databases">
        <authorList>
            <person name="Jaros S."/>
            <person name="Januszkiewicz K."/>
            <person name="Wedrychowicz H."/>
        </authorList>
    </citation>
    <scope>NUCLEOTIDE SEQUENCE [LARGE SCALE GENOMIC DNA]</scope>
    <source>
        <strain evidence="1 2">DSM 3090</strain>
    </source>
</reference>
<evidence type="ECO:0000313" key="2">
    <source>
        <dbReference type="Proteomes" id="UP000183952"/>
    </source>
</evidence>
<gene>
    <name evidence="1" type="ORF">SAMN02745248_00578</name>
</gene>
<keyword evidence="2" id="KW-1185">Reference proteome</keyword>
<protein>
    <submittedName>
        <fullName evidence="1">Uncharacterized protein</fullName>
    </submittedName>
</protein>
<dbReference type="AlphaFoldDB" id="A0A1M6L0T6"/>
<organism evidence="1 2">
    <name type="scientific">Hathewaya proteolytica DSM 3090</name>
    <dbReference type="NCBI Taxonomy" id="1121331"/>
    <lineage>
        <taxon>Bacteria</taxon>
        <taxon>Bacillati</taxon>
        <taxon>Bacillota</taxon>
        <taxon>Clostridia</taxon>
        <taxon>Eubacteriales</taxon>
        <taxon>Clostridiaceae</taxon>
        <taxon>Hathewaya</taxon>
    </lineage>
</organism>